<feature type="domain" description="Trimeric autotransporter adhesin YadA-like head" evidence="1">
    <location>
        <begin position="202"/>
        <end position="228"/>
    </location>
</feature>
<feature type="domain" description="Trimeric autotransporter adhesin YadA-like stalk" evidence="2">
    <location>
        <begin position="2"/>
        <end position="29"/>
    </location>
</feature>
<sequence>MAAGSEDTDAVNVAQLKDLNTKFTNKLDDNKIHYFSVNSEDRKAPEDTNWNNDGATGENSIAIGQNAKAFGMEGQAMGSDAWSIGNYSQAWGNYAIAGVEPGIDEATYKALPVEEKKDYTRQDLSIGSQDNTLYYRTTFKEYTMSEFMALPEEERNDLKNNKGYGFSSTKNMWTPTPRSIAIGHLTKALGAATLAIGNITEATGNQSTAIGSMAKASGTSSFAAGDRAEAQHVGSIAIGMKAKAGDYWGTAVGSYTIVEGEQGIALGVSTKVYTERGVALGVASKAEREKGVIGYALGGDNSTFKKALESSGENVRYNKVLETIASLKAEYDKLIIAYSNTDVGSAAEAEARKALDAWNAKHPEYLAAVKERDQMRNAWQSGFGAVSVGKEDATRQITNVAAGSEDSDAVNVAQLKALNNKLNNKISEEKVHYFSVNADDSESPDGTNWNNDGAKGKNAIAIGRNASTIGPGTIAIGDSAKIFNVNTQYALVIGENAESAHGSIVIGRNAKDYDTDPKDAGSGIFIGGDAKSFGGVAQVVLGNYGKVKGQGSTAIGNSTQALAFQSLAVGESSKALGEGASAIGAGSIAEFDNSSALGAYTNGRGYQSLSVGRSNVAAGHNSVAIGYQSFAHNGYIDGDAYNALSPEEQEKYFEASGLNAYFLKDTSDGSDWRKIGQTYLNTAVGSYSRANKQGATFGGMTSAQKRGTAIGTYASAKEQGAVALGYNSKGSIENGVAIGAYSVADREKGKIGYALGGDNSSFEAVLISTGQKARYDELTTMLEPLIAEYNGLTDAYYDATTSSERAEAGSKIDAWVADHSDFFSAVNEKRCMAVWK</sequence>
<feature type="domain" description="Trimeric autotransporter adhesin YadA-like head" evidence="1">
    <location>
        <begin position="575"/>
        <end position="600"/>
    </location>
</feature>
<dbReference type="AlphaFoldDB" id="A0A833FI02"/>
<evidence type="ECO:0000259" key="2">
    <source>
        <dbReference type="Pfam" id="PF05662"/>
    </source>
</evidence>
<evidence type="ECO:0000313" key="3">
    <source>
        <dbReference type="EMBL" id="KAB1477158.1"/>
    </source>
</evidence>
<feature type="domain" description="Trimeric autotransporter adhesin YadA-like head" evidence="1">
    <location>
        <begin position="548"/>
        <end position="570"/>
    </location>
</feature>
<dbReference type="RefSeq" id="WP_127008393.1">
    <property type="nucleotide sequence ID" value="NZ_CAUENZ010000010.1"/>
</dbReference>
<dbReference type="EMBL" id="WBKH01000010">
    <property type="protein sequence ID" value="KAB1477158.1"/>
    <property type="molecule type" value="Genomic_DNA"/>
</dbReference>
<feature type="domain" description="Trimeric autotransporter adhesin YadA-like head" evidence="1">
    <location>
        <begin position="260"/>
        <end position="281"/>
    </location>
</feature>
<dbReference type="InterPro" id="IPR011049">
    <property type="entry name" value="Serralysin-like_metalloprot_C"/>
</dbReference>
<evidence type="ECO:0000313" key="4">
    <source>
        <dbReference type="Proteomes" id="UP000434554"/>
    </source>
</evidence>
<feature type="domain" description="Trimeric autotransporter adhesin YadA-like stalk" evidence="2">
    <location>
        <begin position="396"/>
        <end position="427"/>
    </location>
</feature>
<feature type="domain" description="Trimeric autotransporter adhesin YadA-like head" evidence="1">
    <location>
        <begin position="454"/>
        <end position="480"/>
    </location>
</feature>
<dbReference type="InterPro" id="IPR008635">
    <property type="entry name" value="Coiled_stalk_dom"/>
</dbReference>
<proteinExistence type="predicted"/>
<protein>
    <recommendedName>
        <fullName evidence="5">Hep/Hag repeat protein</fullName>
    </recommendedName>
</protein>
<dbReference type="CDD" id="cd12820">
    <property type="entry name" value="LbR_YadA-like"/>
    <property type="match status" value="2"/>
</dbReference>
<evidence type="ECO:0000259" key="1">
    <source>
        <dbReference type="Pfam" id="PF05658"/>
    </source>
</evidence>
<dbReference type="GO" id="GO:0019867">
    <property type="term" value="C:outer membrane"/>
    <property type="evidence" value="ECO:0007669"/>
    <property type="project" value="InterPro"/>
</dbReference>
<feature type="domain" description="Trimeric autotransporter adhesin YadA-like head" evidence="1">
    <location>
        <begin position="55"/>
        <end position="78"/>
    </location>
</feature>
<dbReference type="SUPFAM" id="SSF101967">
    <property type="entry name" value="Adhesin YadA, collagen-binding domain"/>
    <property type="match status" value="5"/>
</dbReference>
<name>A0A833FI02_9FIRM</name>
<dbReference type="Pfam" id="PF05662">
    <property type="entry name" value="YadA_stalk"/>
    <property type="match status" value="2"/>
</dbReference>
<feature type="domain" description="Trimeric autotransporter adhesin YadA-like head" evidence="1">
    <location>
        <begin position="707"/>
        <end position="728"/>
    </location>
</feature>
<accession>A0A833FI02</accession>
<dbReference type="Pfam" id="PF05658">
    <property type="entry name" value="YadA_head"/>
    <property type="match status" value="9"/>
</dbReference>
<organism evidence="3 4">
    <name type="scientific">Veillonella seminalis</name>
    <dbReference type="NCBI Taxonomy" id="1502943"/>
    <lineage>
        <taxon>Bacteria</taxon>
        <taxon>Bacillati</taxon>
        <taxon>Bacillota</taxon>
        <taxon>Negativicutes</taxon>
        <taxon>Veillonellales</taxon>
        <taxon>Veillonellaceae</taxon>
        <taxon>Veillonella</taxon>
    </lineage>
</organism>
<dbReference type="InterPro" id="IPR008640">
    <property type="entry name" value="Adhesin_Head_dom"/>
</dbReference>
<dbReference type="Gene3D" id="2.150.10.10">
    <property type="entry name" value="Serralysin-like metalloprotease, C-terminal"/>
    <property type="match status" value="7"/>
</dbReference>
<evidence type="ECO:0008006" key="5">
    <source>
        <dbReference type="Google" id="ProtNLM"/>
    </source>
</evidence>
<gene>
    <name evidence="3" type="ORF">F8R14_09145</name>
</gene>
<feature type="domain" description="Trimeric autotransporter adhesin YadA-like head" evidence="1">
    <location>
        <begin position="178"/>
        <end position="198"/>
    </location>
</feature>
<dbReference type="Proteomes" id="UP000434554">
    <property type="component" value="Unassembled WGS sequence"/>
</dbReference>
<reference evidence="3 4" key="1">
    <citation type="submission" date="2019-09" db="EMBL/GenBank/DDBJ databases">
        <title>Draft genome sequence of 3 type strains from the CCUG.</title>
        <authorList>
            <person name="Pineiro-Iglesias B."/>
            <person name="Tunovic T."/>
            <person name="Unosson C."/>
            <person name="Inganas E."/>
            <person name="Ohlen M."/>
            <person name="Cardew S."/>
            <person name="Jensie-Markopoulos S."/>
            <person name="Salva-Serra F."/>
            <person name="Jaen-Luchoro D."/>
            <person name="Karlsson R."/>
            <person name="Svensson-Stadler L."/>
            <person name="Chun J."/>
            <person name="Moore E."/>
        </authorList>
    </citation>
    <scope>NUCLEOTIDE SEQUENCE [LARGE SCALE GENOMIC DNA]</scope>
    <source>
        <strain evidence="3 4">CCUG 65427</strain>
    </source>
</reference>
<comment type="caution">
    <text evidence="3">The sequence shown here is derived from an EMBL/GenBank/DDBJ whole genome shotgun (WGS) entry which is preliminary data.</text>
</comment>
<feature type="domain" description="Trimeric autotransporter adhesin YadA-like head" evidence="1">
    <location>
        <begin position="605"/>
        <end position="629"/>
    </location>
</feature>
<dbReference type="GeneID" id="83055644"/>